<evidence type="ECO:0000313" key="2">
    <source>
        <dbReference type="EMBL" id="CAD8148306.1"/>
    </source>
</evidence>
<comment type="caution">
    <text evidence="2">The sequence shown here is derived from an EMBL/GenBank/DDBJ whole genome shotgun (WGS) entry which is preliminary data.</text>
</comment>
<feature type="transmembrane region" description="Helical" evidence="1">
    <location>
        <begin position="37"/>
        <end position="58"/>
    </location>
</feature>
<proteinExistence type="predicted"/>
<feature type="transmembrane region" description="Helical" evidence="1">
    <location>
        <begin position="164"/>
        <end position="184"/>
    </location>
</feature>
<keyword evidence="1" id="KW-0472">Membrane</keyword>
<evidence type="ECO:0000313" key="3">
    <source>
        <dbReference type="Proteomes" id="UP000683925"/>
    </source>
</evidence>
<organism evidence="2 3">
    <name type="scientific">Paramecium octaurelia</name>
    <dbReference type="NCBI Taxonomy" id="43137"/>
    <lineage>
        <taxon>Eukaryota</taxon>
        <taxon>Sar</taxon>
        <taxon>Alveolata</taxon>
        <taxon>Ciliophora</taxon>
        <taxon>Intramacronucleata</taxon>
        <taxon>Oligohymenophorea</taxon>
        <taxon>Peniculida</taxon>
        <taxon>Parameciidae</taxon>
        <taxon>Paramecium</taxon>
    </lineage>
</organism>
<feature type="transmembrane region" description="Helical" evidence="1">
    <location>
        <begin position="131"/>
        <end position="152"/>
    </location>
</feature>
<protein>
    <recommendedName>
        <fullName evidence="4">Transmembrane protein</fullName>
    </recommendedName>
</protein>
<sequence length="1443" mass="169465">MQIKEVCVQSQLKHMRKEIFKKLSKLTITHIIIQYEFSLNFIIIMIFKFFSLLIYISINNGRHKPEEYFAINQKQIPIKLLRLCLSFNEDEQLFDPNNKDHSVAQELFLYILKLDVLIHIFILHNCKTLNCIIIGQYSICNFSSMLYIPNIVINVKPIFKSDQYFWFFGLFGSIAIDFHIYIRIDIRTSIFNPTKSILSYIVAIGNITLMYLFRYQSDLFVIQLVAILNAFITLVQLLLQFPKGNSILITLLLNIQIMTIYLGLVQLMVGFHNYISDFIIFLFMQKIVYMNLERLLKQAPKTLEDLIANFYDLKLLKQIRIKFPTHKEDIVLYASLLAHQEKYYEGLMVLHSIKKLSWLSQIKKELMIKEWLSQLDTKLKNQNKAQKGLTEAVEHLMKLEDYNVTLQTQMVNLLKNKCRIQQIISQQEKITLKSILQFIEQVTKVQKELERQYSVFPNQKTQNVLCFLYSEILNEFTKANLLQQQLTKIDDKQNFSVFTNKMVYLISTYNTEILIKRASNNAPILFKMSHNKLLQQNINLIIPPGIKEQHQRLVKKFLINGESKYMRRLDVNYYYNNAKGTLHQIDFAIDVSFTSEEINFITFLQPIYEQPLVMVLNADKVVTATTESVLTSLNLNTMTYFKNHVITKFMPTFKKNELSGFYENIDFVVNVDKEEVTSNSINTYLTTVDVIPKVLNGEILFYTIKFEYFKKYENSAKFTYTETNNSMVQGAFSVSENVFIDDPNGSINEQQNFITSNQNAFQKIQNNELMIIDSTLHQTQFKDAIQSSRPLFYQTQNKINYSVSVSDEDQNVEEPQKDFSAVESKQIESSKVSSLKGLRQSGYFKKYEILSKLEDIKGLTKSHKVFLSFLSVCLLIQLSFVIAQFSSTNTSLTNLIFDIDLLQIKNFAFQPFESFLVTRWTIFNYNNLKASGAITDEAFKQLIAFPRSNLPLGFDRLEENVNSVLNKLQLQQFLESTYLDIQLYTQSNKGEHFNVSLRNCITIMLNYQYITKMAYQLDGNVVVDSPHIYYQYRNYYILKTEFGRINQDILEDTINRSIIILSKLQIIYILSLTFLLIFLMCSYFFYSRIELSHTNFINLLFCCRSEYFHKDIQRLISVQTIINSDYNNLFSYQFDMHRKEYYFDEIKTRLEKKDHKKFILENNSFLSVINYSNRIFFCIIFIVVLTQASVSYGQVKNYLDKYPATAKFYKGVSDIGTDVPCVFAQSNILYGRAFFPYYNETDIQLIFKEINQALAELQDFTINKIDFDQYFLSNNFADYYNYLMDHNLCDQLLDDMKQKAANICPIVMSQGMQRGLLGILVYIVNYIQTEKDINQFTERLQLSYLELEGAFLVSEIVRKLNIEIQLDLYAQTQKLVDQITMHSIIVIVVIFLFVIFTSLIIRKRLIYRQFIMQRILYLVPLQILLFDDGFERNAKTIILKETF</sequence>
<feature type="transmembrane region" description="Helical" evidence="1">
    <location>
        <begin position="1066"/>
        <end position="1086"/>
    </location>
</feature>
<feature type="transmembrane region" description="Helical" evidence="1">
    <location>
        <begin position="107"/>
        <end position="124"/>
    </location>
</feature>
<keyword evidence="1" id="KW-1133">Transmembrane helix</keyword>
<evidence type="ECO:0008006" key="4">
    <source>
        <dbReference type="Google" id="ProtNLM"/>
    </source>
</evidence>
<gene>
    <name evidence="2" type="ORF">POCTA_138.1.T0210050</name>
</gene>
<dbReference type="EMBL" id="CAJJDP010000021">
    <property type="protein sequence ID" value="CAD8148306.1"/>
    <property type="molecule type" value="Genomic_DNA"/>
</dbReference>
<dbReference type="PANTHER" id="PTHR31600:SF2">
    <property type="entry name" value="GAMETE ENRICHED GENE 10 PROTEIN-RELATED"/>
    <property type="match status" value="1"/>
</dbReference>
<dbReference type="Proteomes" id="UP000683925">
    <property type="component" value="Unassembled WGS sequence"/>
</dbReference>
<feature type="transmembrane region" description="Helical" evidence="1">
    <location>
        <begin position="219"/>
        <end position="239"/>
    </location>
</feature>
<accession>A0A8S1TAQ1</accession>
<dbReference type="PANTHER" id="PTHR31600">
    <property type="entry name" value="TINY MACROCYSTS PROTEIN B-RELATED"/>
    <property type="match status" value="1"/>
</dbReference>
<dbReference type="InterPro" id="IPR052994">
    <property type="entry name" value="Tiny_macrocysts_regulators"/>
</dbReference>
<keyword evidence="1" id="KW-0812">Transmembrane</keyword>
<name>A0A8S1TAQ1_PAROT</name>
<dbReference type="OrthoDB" id="302999at2759"/>
<keyword evidence="3" id="KW-1185">Reference proteome</keyword>
<feature type="transmembrane region" description="Helical" evidence="1">
    <location>
        <begin position="1379"/>
        <end position="1401"/>
    </location>
</feature>
<feature type="transmembrane region" description="Helical" evidence="1">
    <location>
        <begin position="196"/>
        <end position="213"/>
    </location>
</feature>
<feature type="transmembrane region" description="Helical" evidence="1">
    <location>
        <begin position="246"/>
        <end position="268"/>
    </location>
</feature>
<dbReference type="OMA" id="QIMTIYL"/>
<evidence type="ECO:0000256" key="1">
    <source>
        <dbReference type="SAM" id="Phobius"/>
    </source>
</evidence>
<feature type="transmembrane region" description="Helical" evidence="1">
    <location>
        <begin position="1175"/>
        <end position="1193"/>
    </location>
</feature>
<reference evidence="2" key="1">
    <citation type="submission" date="2021-01" db="EMBL/GenBank/DDBJ databases">
        <authorList>
            <consortium name="Genoscope - CEA"/>
            <person name="William W."/>
        </authorList>
    </citation>
    <scope>NUCLEOTIDE SEQUENCE</scope>
</reference>